<dbReference type="EMBL" id="CAOQHR010000003">
    <property type="protein sequence ID" value="CAI6331759.1"/>
    <property type="molecule type" value="Genomic_DNA"/>
</dbReference>
<feature type="chain" id="PRO_5041018257" description="Carboxylic ester hydrolase" evidence="3">
    <location>
        <begin position="21"/>
        <end position="503"/>
    </location>
</feature>
<evidence type="ECO:0000256" key="3">
    <source>
        <dbReference type="RuleBase" id="RU361235"/>
    </source>
</evidence>
<evidence type="ECO:0000256" key="2">
    <source>
        <dbReference type="ARBA" id="ARBA00022801"/>
    </source>
</evidence>
<dbReference type="InterPro" id="IPR050309">
    <property type="entry name" value="Type-B_Carboxylest/Lipase"/>
</dbReference>
<dbReference type="AlphaFoldDB" id="A0A9W4U9D2"/>
<dbReference type="OrthoDB" id="408631at2759"/>
<keyword evidence="3" id="KW-0732">Signal</keyword>
<comment type="caution">
    <text evidence="5">The sequence shown here is derived from an EMBL/GenBank/DDBJ whole genome shotgun (WGS) entry which is preliminary data.</text>
</comment>
<feature type="signal peptide" evidence="3">
    <location>
        <begin position="1"/>
        <end position="20"/>
    </location>
</feature>
<dbReference type="InterPro" id="IPR019826">
    <property type="entry name" value="Carboxylesterase_B_AS"/>
</dbReference>
<dbReference type="Pfam" id="PF00135">
    <property type="entry name" value="COesterase"/>
    <property type="match status" value="1"/>
</dbReference>
<dbReference type="GO" id="GO:0016787">
    <property type="term" value="F:hydrolase activity"/>
    <property type="evidence" value="ECO:0007669"/>
    <property type="project" value="UniProtKB-KW"/>
</dbReference>
<sequence>MTKTSLLLTAYALFAQGTSATPLVKRNLPSEDLKVQTSKFTVQGTIFPNQTDVRFFGNIPYAEPPIGSLRFRPPVSVKPRNETINGTWFGPSCIQYSSGSKTVYSEYLTGFLLSPGQQTSEDCLTLNVWTPSGMKEGDKLPVMIWFHGGGFTSGGSASQYKYGDRIVRDQNVIVVAINYRLNIFGFPKAEALDGQSMNPGLLDQRKAIEWIHGNIHAFGGDAEQMILFGQSAGGSGVDLYTYSYPFDPLVRGFIAQSGSASRSYSFDASGSNFTYIASQVGCDVSGTKDAIFECMQSKPATDIIGVYNKYNASNNNGAPLSFNPTPDNQVVFSNYTDRQERGLFAQLPTIYSTTNAEGSSLLDFTPDGPSGGQAAIDAATQRTHCGATAGALARRKFNVPVWRVRYFGEWPNLNPFDWLGAFHSSDIPMIFGTSDLRGPDTELEKETSKYYQDAWASFARNPGKGLLDYGWPTFDPADQTLVKLGNGSAKAIFGDPNEFDAAC</sequence>
<dbReference type="InterPro" id="IPR002018">
    <property type="entry name" value="CarbesteraseB"/>
</dbReference>
<keyword evidence="2 3" id="KW-0378">Hydrolase</keyword>
<dbReference type="InterPro" id="IPR019819">
    <property type="entry name" value="Carboxylesterase_B_CS"/>
</dbReference>
<proteinExistence type="inferred from homology"/>
<keyword evidence="6" id="KW-1185">Reference proteome</keyword>
<dbReference type="Gene3D" id="3.40.50.1820">
    <property type="entry name" value="alpha/beta hydrolase"/>
    <property type="match status" value="2"/>
</dbReference>
<evidence type="ECO:0000256" key="1">
    <source>
        <dbReference type="ARBA" id="ARBA00005964"/>
    </source>
</evidence>
<protein>
    <recommendedName>
        <fullName evidence="3">Carboxylic ester hydrolase</fullName>
        <ecNumber evidence="3">3.1.1.-</ecNumber>
    </recommendedName>
</protein>
<organism evidence="5 6">
    <name type="scientific">Periconia digitata</name>
    <dbReference type="NCBI Taxonomy" id="1303443"/>
    <lineage>
        <taxon>Eukaryota</taxon>
        <taxon>Fungi</taxon>
        <taxon>Dikarya</taxon>
        <taxon>Ascomycota</taxon>
        <taxon>Pezizomycotina</taxon>
        <taxon>Dothideomycetes</taxon>
        <taxon>Pleosporomycetidae</taxon>
        <taxon>Pleosporales</taxon>
        <taxon>Massarineae</taxon>
        <taxon>Periconiaceae</taxon>
        <taxon>Periconia</taxon>
    </lineage>
</organism>
<evidence type="ECO:0000313" key="5">
    <source>
        <dbReference type="EMBL" id="CAI6331759.1"/>
    </source>
</evidence>
<accession>A0A9W4U9D2</accession>
<dbReference type="EC" id="3.1.1.-" evidence="3"/>
<dbReference type="PROSITE" id="PS00941">
    <property type="entry name" value="CARBOXYLESTERASE_B_2"/>
    <property type="match status" value="1"/>
</dbReference>
<feature type="domain" description="Carboxylesterase type B" evidence="4">
    <location>
        <begin position="33"/>
        <end position="370"/>
    </location>
</feature>
<dbReference type="PANTHER" id="PTHR11559">
    <property type="entry name" value="CARBOXYLESTERASE"/>
    <property type="match status" value="1"/>
</dbReference>
<dbReference type="PROSITE" id="PS00122">
    <property type="entry name" value="CARBOXYLESTERASE_B_1"/>
    <property type="match status" value="1"/>
</dbReference>
<gene>
    <name evidence="5" type="ORF">PDIGIT_LOCUS4788</name>
</gene>
<dbReference type="InterPro" id="IPR029058">
    <property type="entry name" value="AB_hydrolase_fold"/>
</dbReference>
<name>A0A9W4U9D2_9PLEO</name>
<dbReference type="Proteomes" id="UP001152607">
    <property type="component" value="Unassembled WGS sequence"/>
</dbReference>
<dbReference type="SUPFAM" id="SSF53474">
    <property type="entry name" value="alpha/beta-Hydrolases"/>
    <property type="match status" value="1"/>
</dbReference>
<reference evidence="5" key="1">
    <citation type="submission" date="2023-01" db="EMBL/GenBank/DDBJ databases">
        <authorList>
            <person name="Van Ghelder C."/>
            <person name="Rancurel C."/>
        </authorList>
    </citation>
    <scope>NUCLEOTIDE SEQUENCE</scope>
    <source>
        <strain evidence="5">CNCM I-4278</strain>
    </source>
</reference>
<evidence type="ECO:0000313" key="6">
    <source>
        <dbReference type="Proteomes" id="UP001152607"/>
    </source>
</evidence>
<comment type="similarity">
    <text evidence="1 3">Belongs to the type-B carboxylesterase/lipase family.</text>
</comment>
<evidence type="ECO:0000259" key="4">
    <source>
        <dbReference type="Pfam" id="PF00135"/>
    </source>
</evidence>